<organism evidence="5 6">
    <name type="scientific">Streptomyces violaceoruber</name>
    <dbReference type="NCBI Taxonomy" id="1935"/>
    <lineage>
        <taxon>Bacteria</taxon>
        <taxon>Bacillati</taxon>
        <taxon>Actinomycetota</taxon>
        <taxon>Actinomycetes</taxon>
        <taxon>Kitasatosporales</taxon>
        <taxon>Streptomycetaceae</taxon>
        <taxon>Streptomyces</taxon>
        <taxon>Streptomyces violaceoruber group</taxon>
    </lineage>
</organism>
<evidence type="ECO:0000256" key="3">
    <source>
        <dbReference type="ARBA" id="ARBA00023121"/>
    </source>
</evidence>
<dbReference type="InterPro" id="IPR038261">
    <property type="entry name" value="GPP34-like_sf"/>
</dbReference>
<reference evidence="5 6" key="1">
    <citation type="submission" date="2017-03" db="EMBL/GenBank/DDBJ databases">
        <title>Complete Genome Sequence of a natural compounds producer, Streptomyces violaceus S21.</title>
        <authorList>
            <person name="Zhong C."/>
            <person name="Zhao Z."/>
            <person name="Fu J."/>
            <person name="Zong G."/>
            <person name="Qin R."/>
            <person name="Cao G."/>
        </authorList>
    </citation>
    <scope>NUCLEOTIDE SEQUENCE [LARGE SCALE GENOMIC DNA]</scope>
    <source>
        <strain evidence="5 6">S21</strain>
    </source>
</reference>
<protein>
    <submittedName>
        <fullName evidence="5">GPP34 family phosphoprotein</fullName>
    </submittedName>
</protein>
<dbReference type="KEGG" id="svu:B1H20_10985"/>
<evidence type="ECO:0000313" key="6">
    <source>
        <dbReference type="Proteomes" id="UP000192445"/>
    </source>
</evidence>
<keyword evidence="2" id="KW-0333">Golgi apparatus</keyword>
<dbReference type="GO" id="GO:0012505">
    <property type="term" value="C:endomembrane system"/>
    <property type="evidence" value="ECO:0007669"/>
    <property type="project" value="UniProtKB-ARBA"/>
</dbReference>
<evidence type="ECO:0000313" key="5">
    <source>
        <dbReference type="EMBL" id="ARF61872.1"/>
    </source>
</evidence>
<accession>A0A1V0UAB0</accession>
<sequence length="221" mass="23444">MTVSLGEEIMLLSLDDATGAAQGQTAARWGVAAGMLLELVMAGRATVKGGRVEVFDPTPTGDPLLDGRLDRLTRWVHGASSSRKVSDWLTREHAKGSQDVVASLVARGLVTEERHRALGVFPVRRYPEADGTVERELRARLASVVLEGAEPDARTSSLVALLHATGMHPQAFPGVPKKRIAPRMAEIAEGQWAGVSVREAIGNLQAAISAVTVVTVLSVVS</sequence>
<gene>
    <name evidence="5" type="ORF">B1H20_10985</name>
</gene>
<name>A0A1V0UAB0_STRVN</name>
<dbReference type="GeneID" id="63980069"/>
<dbReference type="AlphaFoldDB" id="A0A1V0UAB0"/>
<dbReference type="GO" id="GO:0005737">
    <property type="term" value="C:cytoplasm"/>
    <property type="evidence" value="ECO:0007669"/>
    <property type="project" value="UniProtKB-ARBA"/>
</dbReference>
<comment type="subcellular location">
    <subcellularLocation>
        <location evidence="1">Golgi apparatus membrane</location>
        <topology evidence="1">Peripheral membrane protein</topology>
        <orientation evidence="1">Cytoplasmic side</orientation>
    </subcellularLocation>
</comment>
<evidence type="ECO:0000256" key="1">
    <source>
        <dbReference type="ARBA" id="ARBA00004255"/>
    </source>
</evidence>
<proteinExistence type="predicted"/>
<dbReference type="Pfam" id="PF05719">
    <property type="entry name" value="GPP34"/>
    <property type="match status" value="1"/>
</dbReference>
<dbReference type="EMBL" id="CP020570">
    <property type="protein sequence ID" value="ARF61872.1"/>
    <property type="molecule type" value="Genomic_DNA"/>
</dbReference>
<dbReference type="STRING" id="1935.B1H20_10985"/>
<dbReference type="InterPro" id="IPR008628">
    <property type="entry name" value="GPP34-like"/>
</dbReference>
<evidence type="ECO:0000256" key="4">
    <source>
        <dbReference type="ARBA" id="ARBA00023136"/>
    </source>
</evidence>
<dbReference type="Proteomes" id="UP000192445">
    <property type="component" value="Chromosome"/>
</dbReference>
<dbReference type="RefSeq" id="WP_030113087.1">
    <property type="nucleotide sequence ID" value="NZ_CP020570.1"/>
</dbReference>
<dbReference type="GO" id="GO:0070273">
    <property type="term" value="F:phosphatidylinositol-4-phosphate binding"/>
    <property type="evidence" value="ECO:0007669"/>
    <property type="project" value="InterPro"/>
</dbReference>
<evidence type="ECO:0000256" key="2">
    <source>
        <dbReference type="ARBA" id="ARBA00023034"/>
    </source>
</evidence>
<dbReference type="OrthoDB" id="4962633at2"/>
<dbReference type="Gene3D" id="1.10.3630.10">
    <property type="entry name" value="yeast vps74-n-term truncation variant domain like"/>
    <property type="match status" value="1"/>
</dbReference>
<keyword evidence="3" id="KW-0446">Lipid-binding</keyword>
<keyword evidence="4" id="KW-0472">Membrane</keyword>